<dbReference type="KEGG" id="vg:55600046"/>
<proteinExistence type="predicted"/>
<evidence type="ECO:0000313" key="3">
    <source>
        <dbReference type="Proteomes" id="UP000258408"/>
    </source>
</evidence>
<reference evidence="2 3" key="1">
    <citation type="submission" date="2018-06" db="EMBL/GenBank/DDBJ databases">
        <authorList>
            <person name="Luttrell C.E."/>
            <person name="Myers K.N."/>
            <person name="Simpson A.N."/>
            <person name="Sulollari A."/>
            <person name="Suri N."/>
            <person name="Nayek S."/>
            <person name="Bhuiyan S."/>
            <person name="Smith B.R."/>
            <person name="Hughes L.E."/>
            <person name="Garlena R.A."/>
            <person name="Russell D.A."/>
            <person name="Pope W.H."/>
            <person name="Jacobs-Sera D."/>
            <person name="Hatfull G.F."/>
        </authorList>
    </citation>
    <scope>NUCLEOTIDE SEQUENCE [LARGE SCALE GENOMIC DNA]</scope>
</reference>
<evidence type="ECO:0000256" key="1">
    <source>
        <dbReference type="SAM" id="Phobius"/>
    </source>
</evidence>
<sequence>MERFLQALFTGIIGFFIEGWMLMLFLGGVHHEVLSSVNPIGYWTACLLSVPLDIMIVSYFSLTSNRVDEIHKAVVIK</sequence>
<accession>A0A345L261</accession>
<feature type="transmembrane region" description="Helical" evidence="1">
    <location>
        <begin position="7"/>
        <end position="28"/>
    </location>
</feature>
<evidence type="ECO:0000313" key="2">
    <source>
        <dbReference type="EMBL" id="AXH49363.1"/>
    </source>
</evidence>
<keyword evidence="1" id="KW-1133">Transmembrane helix</keyword>
<protein>
    <submittedName>
        <fullName evidence="2">Uncharacterized protein</fullName>
    </submittedName>
</protein>
<dbReference type="Proteomes" id="UP000258408">
    <property type="component" value="Segment"/>
</dbReference>
<keyword evidence="1" id="KW-0812">Transmembrane</keyword>
<organism evidence="2 3">
    <name type="scientific">Streptomyces phage Blueeyedbeauty</name>
    <dbReference type="NCBI Taxonomy" id="2250336"/>
    <lineage>
        <taxon>Viruses</taxon>
        <taxon>Duplodnaviria</taxon>
        <taxon>Heunggongvirae</taxon>
        <taxon>Uroviricota</taxon>
        <taxon>Caudoviricetes</taxon>
        <taxon>Stanwilliamsviridae</taxon>
        <taxon>Loccivirinae</taxon>
        <taxon>Annadreamyvirus</taxon>
        <taxon>Annadreamyvirus blueeyedbeauty</taxon>
    </lineage>
</organism>
<name>A0A345L261_9CAUD</name>
<keyword evidence="3" id="KW-1185">Reference proteome</keyword>
<dbReference type="EMBL" id="MH536814">
    <property type="protein sequence ID" value="AXH49363.1"/>
    <property type="molecule type" value="Genomic_DNA"/>
</dbReference>
<dbReference type="GeneID" id="55600046"/>
<dbReference type="RefSeq" id="YP_009839417.1">
    <property type="nucleotide sequence ID" value="NC_048720.1"/>
</dbReference>
<keyword evidence="1" id="KW-0472">Membrane</keyword>
<feature type="transmembrane region" description="Helical" evidence="1">
    <location>
        <begin position="40"/>
        <end position="62"/>
    </location>
</feature>
<gene>
    <name evidence="2" type="primary">256</name>
    <name evidence="2" type="ORF">SEA_BLUEEYEDBEAUTY_256</name>
</gene>